<evidence type="ECO:0008006" key="3">
    <source>
        <dbReference type="Google" id="ProtNLM"/>
    </source>
</evidence>
<evidence type="ECO:0000313" key="1">
    <source>
        <dbReference type="EMBL" id="KGX92074.1"/>
    </source>
</evidence>
<evidence type="ECO:0000313" key="2">
    <source>
        <dbReference type="Proteomes" id="UP000030528"/>
    </source>
</evidence>
<dbReference type="GO" id="GO:0004252">
    <property type="term" value="F:serine-type endopeptidase activity"/>
    <property type="evidence" value="ECO:0007669"/>
    <property type="project" value="InterPro"/>
</dbReference>
<name>A0A0A5GJB9_9BACI</name>
<dbReference type="SUPFAM" id="SSF52743">
    <property type="entry name" value="Subtilisin-like"/>
    <property type="match status" value="1"/>
</dbReference>
<sequence length="81" mass="9147">MIDWNREMSLSQTCPSVRYARLSGTPMAPPHVSGALALVVVLPQINTAQEAYKFLIQRTEPLYRHSKKVAYKGYGLLDLRV</sequence>
<comment type="caution">
    <text evidence="1">The sequence shown here is derived from an EMBL/GenBank/DDBJ whole genome shotgun (WGS) entry which is preliminary data.</text>
</comment>
<dbReference type="STRING" id="1385510.GCA_000425205_00553"/>
<protein>
    <recommendedName>
        <fullName evidence="3">Peptidase S8/S53 domain-containing protein</fullName>
    </recommendedName>
</protein>
<reference evidence="1 2" key="1">
    <citation type="submission" date="2013-08" db="EMBL/GenBank/DDBJ databases">
        <authorList>
            <person name="Huang J."/>
            <person name="Wang G."/>
        </authorList>
    </citation>
    <scope>NUCLEOTIDE SEQUENCE [LARGE SCALE GENOMIC DNA]</scope>
    <source>
        <strain evidence="1 2">JSM 076056</strain>
    </source>
</reference>
<gene>
    <name evidence="1" type="ORF">N781_02925</name>
</gene>
<dbReference type="InterPro" id="IPR036852">
    <property type="entry name" value="Peptidase_S8/S53_dom_sf"/>
</dbReference>
<dbReference type="RefSeq" id="WP_026799338.1">
    <property type="nucleotide sequence ID" value="NZ_AULI01000002.1"/>
</dbReference>
<dbReference type="Gene3D" id="3.40.50.200">
    <property type="entry name" value="Peptidase S8/S53 domain"/>
    <property type="match status" value="1"/>
</dbReference>
<keyword evidence="2" id="KW-1185">Reference proteome</keyword>
<dbReference type="GO" id="GO:0006508">
    <property type="term" value="P:proteolysis"/>
    <property type="evidence" value="ECO:0007669"/>
    <property type="project" value="InterPro"/>
</dbReference>
<dbReference type="AlphaFoldDB" id="A0A0A5GJB9"/>
<organism evidence="1 2">
    <name type="scientific">Pontibacillus halophilus JSM 076056 = DSM 19796</name>
    <dbReference type="NCBI Taxonomy" id="1385510"/>
    <lineage>
        <taxon>Bacteria</taxon>
        <taxon>Bacillati</taxon>
        <taxon>Bacillota</taxon>
        <taxon>Bacilli</taxon>
        <taxon>Bacillales</taxon>
        <taxon>Bacillaceae</taxon>
        <taxon>Pontibacillus</taxon>
    </lineage>
</organism>
<dbReference type="EMBL" id="AVPE01000008">
    <property type="protein sequence ID" value="KGX92074.1"/>
    <property type="molecule type" value="Genomic_DNA"/>
</dbReference>
<accession>A0A0A5GJB9</accession>
<proteinExistence type="predicted"/>
<dbReference type="Proteomes" id="UP000030528">
    <property type="component" value="Unassembled WGS sequence"/>
</dbReference>